<evidence type="ECO:0000313" key="2">
    <source>
        <dbReference type="EMBL" id="CUG34611.1"/>
    </source>
</evidence>
<evidence type="ECO:0000313" key="3">
    <source>
        <dbReference type="Proteomes" id="UP000051952"/>
    </source>
</evidence>
<keyword evidence="1" id="KW-0732">Signal</keyword>
<dbReference type="Proteomes" id="UP000051952">
    <property type="component" value="Unassembled WGS sequence"/>
</dbReference>
<proteinExistence type="predicted"/>
<accession>A0A0S4IX40</accession>
<dbReference type="EMBL" id="CYKH01000763">
    <property type="protein sequence ID" value="CUG34611.1"/>
    <property type="molecule type" value="Genomic_DNA"/>
</dbReference>
<feature type="chain" id="PRO_5006621640" evidence="1">
    <location>
        <begin position="29"/>
        <end position="354"/>
    </location>
</feature>
<gene>
    <name evidence="2" type="ORF">BSAL_78010</name>
</gene>
<feature type="signal peptide" evidence="1">
    <location>
        <begin position="1"/>
        <end position="28"/>
    </location>
</feature>
<name>A0A0S4IX40_BODSA</name>
<keyword evidence="3" id="KW-1185">Reference proteome</keyword>
<organism evidence="2 3">
    <name type="scientific">Bodo saltans</name>
    <name type="common">Flagellated protozoan</name>
    <dbReference type="NCBI Taxonomy" id="75058"/>
    <lineage>
        <taxon>Eukaryota</taxon>
        <taxon>Discoba</taxon>
        <taxon>Euglenozoa</taxon>
        <taxon>Kinetoplastea</taxon>
        <taxon>Metakinetoplastina</taxon>
        <taxon>Eubodonida</taxon>
        <taxon>Bodonidae</taxon>
        <taxon>Bodo</taxon>
    </lineage>
</organism>
<dbReference type="AlphaFoldDB" id="A0A0S4IX40"/>
<protein>
    <submittedName>
        <fullName evidence="2">GPI-anchored surface protein, putative</fullName>
    </submittedName>
</protein>
<sequence length="354" mass="38370">MEHRLVVPPTPFLVVAVFALMMSAQCSAALTRPAEVNFAFVSDAYDDTTAVQTLERYLGLQAAMKVINDNDMLDGIVFNFTAVAGAIDQQYPSAAYYASLTSNLTSLNPFGFVLPDWMVNDVAASIATSGVETMPIVAPSTVAPDVYNSTYRNWIFLHQPFSSEHLGALNYALNAQSRCAYSVAMGQEYPGVAAILNSTAQTLTDLGLSAKTFIITDASFTGGTTTAAIRDFFFGDAPKVPGCVFITSLKPVLQLIIDSLWGDPRFDRDNTFFFGPSAAASLFYNSTTYGTAPYQNLRFSFPATDPSNISIPSAQRFQSALDAVITLQQVPQWLINKLNPARVLEIVALGFYTP</sequence>
<feature type="non-terminal residue" evidence="2">
    <location>
        <position position="354"/>
    </location>
</feature>
<reference evidence="3" key="1">
    <citation type="submission" date="2015-09" db="EMBL/GenBank/DDBJ databases">
        <authorList>
            <consortium name="Pathogen Informatics"/>
        </authorList>
    </citation>
    <scope>NUCLEOTIDE SEQUENCE [LARGE SCALE GENOMIC DNA]</scope>
    <source>
        <strain evidence="3">Lake Konstanz</strain>
    </source>
</reference>
<dbReference type="VEuPathDB" id="TriTrypDB:BSAL_78010"/>
<evidence type="ECO:0000256" key="1">
    <source>
        <dbReference type="SAM" id="SignalP"/>
    </source>
</evidence>